<evidence type="ECO:0000313" key="3">
    <source>
        <dbReference type="Proteomes" id="UP000231134"/>
    </source>
</evidence>
<dbReference type="AlphaFoldDB" id="A0A2M9AAR9"/>
<accession>A0A2M9AAR9</accession>
<comment type="caution">
    <text evidence="2">The sequence shown here is derived from an EMBL/GenBank/DDBJ whole genome shotgun (WGS) entry which is preliminary data.</text>
</comment>
<keyword evidence="2" id="KW-0067">ATP-binding</keyword>
<gene>
    <name evidence="2" type="ORF">BGX16_2874</name>
</gene>
<dbReference type="SMART" id="SM00382">
    <property type="entry name" value="AAA"/>
    <property type="match status" value="1"/>
</dbReference>
<dbReference type="PANTHER" id="PTHR43581">
    <property type="entry name" value="ATP/GTP PHOSPHATASE"/>
    <property type="match status" value="1"/>
</dbReference>
<dbReference type="RefSeq" id="WP_100426662.1">
    <property type="nucleotide sequence ID" value="NZ_PGEX01000001.1"/>
</dbReference>
<dbReference type="InterPro" id="IPR051396">
    <property type="entry name" value="Bact_Antivir_Def_Nuclease"/>
</dbReference>
<dbReference type="SUPFAM" id="SSF52540">
    <property type="entry name" value="P-loop containing nucleoside triphosphate hydrolases"/>
    <property type="match status" value="1"/>
</dbReference>
<dbReference type="InterPro" id="IPR003959">
    <property type="entry name" value="ATPase_AAA_core"/>
</dbReference>
<organism evidence="2 3">
    <name type="scientific">Hallerella succinigenes</name>
    <dbReference type="NCBI Taxonomy" id="1896222"/>
    <lineage>
        <taxon>Bacteria</taxon>
        <taxon>Pseudomonadati</taxon>
        <taxon>Fibrobacterota</taxon>
        <taxon>Fibrobacteria</taxon>
        <taxon>Fibrobacterales</taxon>
        <taxon>Fibrobacteraceae</taxon>
        <taxon>Hallerella</taxon>
    </lineage>
</organism>
<dbReference type="EMBL" id="PGEX01000001">
    <property type="protein sequence ID" value="PJJ42826.1"/>
    <property type="molecule type" value="Genomic_DNA"/>
</dbReference>
<dbReference type="InterPro" id="IPR003593">
    <property type="entry name" value="AAA+_ATPase"/>
</dbReference>
<dbReference type="GO" id="GO:0005524">
    <property type="term" value="F:ATP binding"/>
    <property type="evidence" value="ECO:0007669"/>
    <property type="project" value="UniProtKB-KW"/>
</dbReference>
<dbReference type="InterPro" id="IPR027417">
    <property type="entry name" value="P-loop_NTPase"/>
</dbReference>
<keyword evidence="2" id="KW-0547">Nucleotide-binding</keyword>
<dbReference type="PANTHER" id="PTHR43581:SF2">
    <property type="entry name" value="EXCINUCLEASE ATPASE SUBUNIT"/>
    <property type="match status" value="1"/>
</dbReference>
<proteinExistence type="predicted"/>
<dbReference type="Pfam" id="PF13304">
    <property type="entry name" value="AAA_21"/>
    <property type="match status" value="1"/>
</dbReference>
<dbReference type="GO" id="GO:0016887">
    <property type="term" value="F:ATP hydrolysis activity"/>
    <property type="evidence" value="ECO:0007669"/>
    <property type="project" value="InterPro"/>
</dbReference>
<dbReference type="OrthoDB" id="9784297at2"/>
<name>A0A2M9AAR9_9BACT</name>
<dbReference type="Proteomes" id="UP000231134">
    <property type="component" value="Unassembled WGS sequence"/>
</dbReference>
<feature type="domain" description="AAA+ ATPase" evidence="1">
    <location>
        <begin position="26"/>
        <end position="329"/>
    </location>
</feature>
<reference evidence="2 3" key="1">
    <citation type="submission" date="2017-11" db="EMBL/GenBank/DDBJ databases">
        <title>Animal gut microbial communities from fecal samples from Wisconsin, USA.</title>
        <authorList>
            <person name="Neumann A."/>
        </authorList>
    </citation>
    <scope>NUCLEOTIDE SEQUENCE [LARGE SCALE GENOMIC DNA]</scope>
    <source>
        <strain evidence="2 3">UWS3</strain>
    </source>
</reference>
<evidence type="ECO:0000259" key="1">
    <source>
        <dbReference type="SMART" id="SM00382"/>
    </source>
</evidence>
<protein>
    <submittedName>
        <fullName evidence="2">Putative ATP-binding protein involved in virulence</fullName>
    </submittedName>
</protein>
<keyword evidence="3" id="KW-1185">Reference proteome</keyword>
<sequence length="339" mass="38767">MQFYIKQIQVNQILHLNEFTISLGDSPKHLLITGQNGSGKTQLIKAIAEHLQLVCNDKSANRLNIENTILSWKSAINDTTPEHQKRQYQQAIKNLEDEKKLYFGKVVIEFNDPIAMTDAYGNNDFILAYYETFRNPKFEEVHSIEKPDLTRPNDLSHNKVGQFLKFLADNKVQAALARNEGNYQDAENINNWFNSFQDVLRNLFGDSKLELDFDYTDYSFYINSFGKKFKFTQLSAGYAAALDIVADMILRMQKPGSLVRAYDKPGIVLIDEPETHLHLALQRQIMPILTKLFPNVQFIVATHSPFILSSLPNAIAYDLEHSEELTDLTEYSYGALAES</sequence>
<dbReference type="CDD" id="cd00267">
    <property type="entry name" value="ABC_ATPase"/>
    <property type="match status" value="1"/>
</dbReference>
<evidence type="ECO:0000313" key="2">
    <source>
        <dbReference type="EMBL" id="PJJ42826.1"/>
    </source>
</evidence>
<dbReference type="Gene3D" id="3.40.50.300">
    <property type="entry name" value="P-loop containing nucleotide triphosphate hydrolases"/>
    <property type="match status" value="1"/>
</dbReference>